<dbReference type="Proteomes" id="UP000663865">
    <property type="component" value="Unassembled WGS sequence"/>
</dbReference>
<evidence type="ECO:0000313" key="10">
    <source>
        <dbReference type="Proteomes" id="UP000663873"/>
    </source>
</evidence>
<evidence type="ECO:0000313" key="2">
    <source>
        <dbReference type="EMBL" id="CAF3410397.1"/>
    </source>
</evidence>
<dbReference type="EMBL" id="CAJNXB010005877">
    <property type="protein sequence ID" value="CAF3453230.1"/>
    <property type="molecule type" value="Genomic_DNA"/>
</dbReference>
<feature type="compositionally biased region" description="Polar residues" evidence="1">
    <location>
        <begin position="38"/>
        <end position="67"/>
    </location>
</feature>
<evidence type="ECO:0000313" key="3">
    <source>
        <dbReference type="EMBL" id="CAF3453230.1"/>
    </source>
</evidence>
<protein>
    <submittedName>
        <fullName evidence="6">Uncharacterized protein</fullName>
    </submittedName>
</protein>
<comment type="caution">
    <text evidence="6">The sequence shown here is derived from an EMBL/GenBank/DDBJ whole genome shotgun (WGS) entry which is preliminary data.</text>
</comment>
<dbReference type="AlphaFoldDB" id="A0A820JMH3"/>
<dbReference type="Proteomes" id="UP000663851">
    <property type="component" value="Unassembled WGS sequence"/>
</dbReference>
<evidence type="ECO:0000313" key="9">
    <source>
        <dbReference type="EMBL" id="CAF4803216.1"/>
    </source>
</evidence>
<evidence type="ECO:0000256" key="1">
    <source>
        <dbReference type="SAM" id="MobiDB-lite"/>
    </source>
</evidence>
<gene>
    <name evidence="5" type="ORF">GRG538_LOCUS28902</name>
    <name evidence="7" type="ORF">HFQ381_LOCUS23089</name>
    <name evidence="4" type="ORF">KIK155_LOCUS20527</name>
    <name evidence="2" type="ORF">LUA448_LOCUS18444</name>
    <name evidence="8" type="ORF">QYT958_LOCUS12925</name>
    <name evidence="3" type="ORF">TIS948_LOCUS32087</name>
    <name evidence="9" type="ORF">TOA249_LOCUS23496</name>
    <name evidence="6" type="ORF">UJA718_LOCUS14059</name>
</gene>
<dbReference type="EMBL" id="CAJNYD010002308">
    <property type="protein sequence ID" value="CAF3410397.1"/>
    <property type="molecule type" value="Genomic_DNA"/>
</dbReference>
<dbReference type="Proteomes" id="UP000663838">
    <property type="component" value="Unassembled WGS sequence"/>
</dbReference>
<dbReference type="EMBL" id="CAJOBS010002266">
    <property type="protein sequence ID" value="CAF4803216.1"/>
    <property type="molecule type" value="Genomic_DNA"/>
</dbReference>
<dbReference type="Proteomes" id="UP000663848">
    <property type="component" value="Unassembled WGS sequence"/>
</dbReference>
<dbReference type="Proteomes" id="UP000663825">
    <property type="component" value="Unassembled WGS sequence"/>
</dbReference>
<dbReference type="Proteomes" id="UP000663833">
    <property type="component" value="Unassembled WGS sequence"/>
</dbReference>
<proteinExistence type="predicted"/>
<name>A0A820JMH3_9BILA</name>
<evidence type="ECO:0000313" key="6">
    <source>
        <dbReference type="EMBL" id="CAF4324015.1"/>
    </source>
</evidence>
<reference evidence="6" key="1">
    <citation type="submission" date="2021-02" db="EMBL/GenBank/DDBJ databases">
        <authorList>
            <person name="Nowell W R."/>
        </authorList>
    </citation>
    <scope>NUCLEOTIDE SEQUENCE</scope>
</reference>
<evidence type="ECO:0000313" key="8">
    <source>
        <dbReference type="EMBL" id="CAF4622263.1"/>
    </source>
</evidence>
<feature type="region of interest" description="Disordered" evidence="1">
    <location>
        <begin position="91"/>
        <end position="114"/>
    </location>
</feature>
<evidence type="ECO:0000313" key="5">
    <source>
        <dbReference type="EMBL" id="CAF3709475.1"/>
    </source>
</evidence>
<organism evidence="6 10">
    <name type="scientific">Rotaria socialis</name>
    <dbReference type="NCBI Taxonomy" id="392032"/>
    <lineage>
        <taxon>Eukaryota</taxon>
        <taxon>Metazoa</taxon>
        <taxon>Spiralia</taxon>
        <taxon>Gnathifera</taxon>
        <taxon>Rotifera</taxon>
        <taxon>Eurotatoria</taxon>
        <taxon>Bdelloidea</taxon>
        <taxon>Philodinida</taxon>
        <taxon>Philodinidae</taxon>
        <taxon>Rotaria</taxon>
    </lineage>
</organism>
<feature type="region of interest" description="Disordered" evidence="1">
    <location>
        <begin position="36"/>
        <end position="76"/>
    </location>
</feature>
<dbReference type="EMBL" id="CAJOBO010002255">
    <property type="protein sequence ID" value="CAF4440575.1"/>
    <property type="molecule type" value="Genomic_DNA"/>
</dbReference>
<dbReference type="Proteomes" id="UP000663872">
    <property type="component" value="Unassembled WGS sequence"/>
</dbReference>
<evidence type="ECO:0000313" key="4">
    <source>
        <dbReference type="EMBL" id="CAF3592737.1"/>
    </source>
</evidence>
<sequence length="114" mass="11590">MYPNTSGSGGSGSFSSTPIGSNIPIPYSFLSGPYSGAIHQNSPSSSGSGLPTNYSSNYSIPTPNSGSGAPPNNFGHHIAMYPIMNPPYLGVGSQFTPRNSGGGSAPPNIGRHPY</sequence>
<keyword evidence="10" id="KW-1185">Reference proteome</keyword>
<dbReference type="Proteomes" id="UP000663873">
    <property type="component" value="Unassembled WGS sequence"/>
</dbReference>
<evidence type="ECO:0000313" key="7">
    <source>
        <dbReference type="EMBL" id="CAF4440575.1"/>
    </source>
</evidence>
<dbReference type="EMBL" id="CAJNYT010005047">
    <property type="protein sequence ID" value="CAF3709475.1"/>
    <property type="molecule type" value="Genomic_DNA"/>
</dbReference>
<dbReference type="EMBL" id="CAJOBR010001613">
    <property type="protein sequence ID" value="CAF4622263.1"/>
    <property type="molecule type" value="Genomic_DNA"/>
</dbReference>
<accession>A0A820JMH3</accession>
<dbReference type="EMBL" id="CAJOBP010001953">
    <property type="protein sequence ID" value="CAF4324015.1"/>
    <property type="molecule type" value="Genomic_DNA"/>
</dbReference>
<dbReference type="EMBL" id="CAJNYV010003620">
    <property type="protein sequence ID" value="CAF3592737.1"/>
    <property type="molecule type" value="Genomic_DNA"/>
</dbReference>